<protein>
    <submittedName>
        <fullName evidence="2">Uncharacterized protein</fullName>
    </submittedName>
</protein>
<name>A0A8X6IEK2_TRICU</name>
<keyword evidence="3" id="KW-1185">Reference proteome</keyword>
<keyword evidence="1" id="KW-0812">Transmembrane</keyword>
<evidence type="ECO:0000256" key="1">
    <source>
        <dbReference type="SAM" id="Phobius"/>
    </source>
</evidence>
<gene>
    <name evidence="2" type="primary">AVEN_196210_1</name>
    <name evidence="2" type="ORF">TNCT_180811</name>
</gene>
<reference evidence="2" key="1">
    <citation type="submission" date="2020-07" db="EMBL/GenBank/DDBJ databases">
        <title>Multicomponent nature underlies the extraordinary mechanical properties of spider dragline silk.</title>
        <authorList>
            <person name="Kono N."/>
            <person name="Nakamura H."/>
            <person name="Mori M."/>
            <person name="Yoshida Y."/>
            <person name="Ohtoshi R."/>
            <person name="Malay A.D."/>
            <person name="Moran D.A.P."/>
            <person name="Tomita M."/>
            <person name="Numata K."/>
            <person name="Arakawa K."/>
        </authorList>
    </citation>
    <scope>NUCLEOTIDE SEQUENCE</scope>
</reference>
<evidence type="ECO:0000313" key="3">
    <source>
        <dbReference type="Proteomes" id="UP000887116"/>
    </source>
</evidence>
<dbReference type="EMBL" id="BMAO01037850">
    <property type="protein sequence ID" value="GFR20689.1"/>
    <property type="molecule type" value="Genomic_DNA"/>
</dbReference>
<comment type="caution">
    <text evidence="2">The sequence shown here is derived from an EMBL/GenBank/DDBJ whole genome shotgun (WGS) entry which is preliminary data.</text>
</comment>
<proteinExistence type="predicted"/>
<evidence type="ECO:0000313" key="2">
    <source>
        <dbReference type="EMBL" id="GFR20689.1"/>
    </source>
</evidence>
<dbReference type="Proteomes" id="UP000887116">
    <property type="component" value="Unassembled WGS sequence"/>
</dbReference>
<keyword evidence="1" id="KW-1133">Transmembrane helix</keyword>
<feature type="transmembrane region" description="Helical" evidence="1">
    <location>
        <begin position="166"/>
        <end position="188"/>
    </location>
</feature>
<sequence length="289" mass="32381">MFIAIIPNRSSVFATGIPFHEVMLSTLSWQCSWIYKFASRLFYGNPDDVARISRLNLSRVTLTHAHLENQLMPNINIELQKKNEWRAGTKSVGVFKGTRKAEVDQAFRSVDAKGAEERERARARTLLQSDTMAPYVQQVDEPTSFVEGPPPAYTKGYSVKLQLFRLAARTFVLMIALIGSFVLLSAYIRSTSNTSCMCPDFSSRSEPEPLIAEPSSSDFKLHIGEDLKKAKDKHHLDCLVEKKQHVLDAMPPTGKTKIQIKGEQTIISCGSEKGKRNRRSAPCDCHCAC</sequence>
<organism evidence="2 3">
    <name type="scientific">Trichonephila clavata</name>
    <name type="common">Joro spider</name>
    <name type="synonym">Nephila clavata</name>
    <dbReference type="NCBI Taxonomy" id="2740835"/>
    <lineage>
        <taxon>Eukaryota</taxon>
        <taxon>Metazoa</taxon>
        <taxon>Ecdysozoa</taxon>
        <taxon>Arthropoda</taxon>
        <taxon>Chelicerata</taxon>
        <taxon>Arachnida</taxon>
        <taxon>Araneae</taxon>
        <taxon>Araneomorphae</taxon>
        <taxon>Entelegynae</taxon>
        <taxon>Araneoidea</taxon>
        <taxon>Nephilidae</taxon>
        <taxon>Trichonephila</taxon>
    </lineage>
</organism>
<accession>A0A8X6IEK2</accession>
<keyword evidence="1" id="KW-0472">Membrane</keyword>
<dbReference type="AlphaFoldDB" id="A0A8X6IEK2"/>
<dbReference type="OrthoDB" id="6416322at2759"/>